<accession>A0A6C2D2F2</accession>
<protein>
    <recommendedName>
        <fullName evidence="1">Chemoreceptor zinc-binding domain-containing protein</fullName>
    </recommendedName>
</protein>
<dbReference type="Proteomes" id="UP000389128">
    <property type="component" value="Unassembled WGS sequence"/>
</dbReference>
<evidence type="ECO:0000313" key="2">
    <source>
        <dbReference type="EMBL" id="TYC60236.1"/>
    </source>
</evidence>
<reference evidence="2 3" key="1">
    <citation type="submission" date="2019-01" db="EMBL/GenBank/DDBJ databases">
        <title>Zoogloea oleivorans genome sequencing and assembly.</title>
        <authorList>
            <person name="Tancsics A."/>
            <person name="Farkas M."/>
            <person name="Kriszt B."/>
            <person name="Maroti G."/>
            <person name="Horvath B."/>
        </authorList>
    </citation>
    <scope>NUCLEOTIDE SEQUENCE [LARGE SCALE GENOMIC DNA]</scope>
    <source>
        <strain evidence="2 3">Buc</strain>
    </source>
</reference>
<sequence>MDFLKWLRRASAESPVPFVGADEENTTILPGRAAKAIDLDAIEAIEAHMRWKARLESRLFSDQQDVIQADNIFRDNRSTLGRWLYGRGSERFGTLETFADLRRYNAEFHRHAGQAVMAFNAGRKEEAIRIVTVGEYVRASSRIRQTLVRLFAEVEERDRQADDRLRLA</sequence>
<comment type="caution">
    <text evidence="2">The sequence shown here is derived from an EMBL/GenBank/DDBJ whole genome shotgun (WGS) entry which is preliminary data.</text>
</comment>
<keyword evidence="3" id="KW-1185">Reference proteome</keyword>
<feature type="domain" description="Chemoreceptor zinc-binding" evidence="1">
    <location>
        <begin position="48"/>
        <end position="116"/>
    </location>
</feature>
<dbReference type="InterPro" id="IPR025991">
    <property type="entry name" value="Chemoreceptor_zinc-bind_dom"/>
</dbReference>
<name>A0A6C2D2F2_9RHOO</name>
<dbReference type="AlphaFoldDB" id="A0A6C2D2F2"/>
<evidence type="ECO:0000259" key="1">
    <source>
        <dbReference type="Pfam" id="PF13682"/>
    </source>
</evidence>
<dbReference type="OrthoDB" id="8613985at2"/>
<dbReference type="Gene3D" id="1.20.120.30">
    <property type="entry name" value="Aspartate receptor, ligand-binding domain"/>
    <property type="match status" value="1"/>
</dbReference>
<organism evidence="2 3">
    <name type="scientific">Zoogloea oleivorans</name>
    <dbReference type="NCBI Taxonomy" id="1552750"/>
    <lineage>
        <taxon>Bacteria</taxon>
        <taxon>Pseudomonadati</taxon>
        <taxon>Pseudomonadota</taxon>
        <taxon>Betaproteobacteria</taxon>
        <taxon>Rhodocyclales</taxon>
        <taxon>Zoogloeaceae</taxon>
        <taxon>Zoogloea</taxon>
    </lineage>
</organism>
<proteinExistence type="predicted"/>
<dbReference type="Pfam" id="PF13682">
    <property type="entry name" value="CZB"/>
    <property type="match status" value="1"/>
</dbReference>
<evidence type="ECO:0000313" key="3">
    <source>
        <dbReference type="Proteomes" id="UP000389128"/>
    </source>
</evidence>
<gene>
    <name evidence="2" type="ORF">ETQ85_06975</name>
</gene>
<dbReference type="EMBL" id="SDKK01000005">
    <property type="protein sequence ID" value="TYC60236.1"/>
    <property type="molecule type" value="Genomic_DNA"/>
</dbReference>